<accession>A0A7W7M0H4</accession>
<organism evidence="1 2">
    <name type="scientific">Streptomyces griseomycini</name>
    <dbReference type="NCBI Taxonomy" id="66895"/>
    <lineage>
        <taxon>Bacteria</taxon>
        <taxon>Bacillati</taxon>
        <taxon>Actinomycetota</taxon>
        <taxon>Actinomycetes</taxon>
        <taxon>Kitasatosporales</taxon>
        <taxon>Streptomycetaceae</taxon>
        <taxon>Streptomyces</taxon>
    </lineage>
</organism>
<comment type="caution">
    <text evidence="1">The sequence shown here is derived from an EMBL/GenBank/DDBJ whole genome shotgun (WGS) entry which is preliminary data.</text>
</comment>
<evidence type="ECO:0000313" key="2">
    <source>
        <dbReference type="Proteomes" id="UP000579523"/>
    </source>
</evidence>
<dbReference type="AlphaFoldDB" id="A0A7W7M0H4"/>
<dbReference type="EMBL" id="JACHJI010000006">
    <property type="protein sequence ID" value="MBB4899814.1"/>
    <property type="molecule type" value="Genomic_DNA"/>
</dbReference>
<protein>
    <submittedName>
        <fullName evidence="1">Uncharacterized protein</fullName>
    </submittedName>
</protein>
<evidence type="ECO:0000313" key="1">
    <source>
        <dbReference type="EMBL" id="MBB4899814.1"/>
    </source>
</evidence>
<keyword evidence="2" id="KW-1185">Reference proteome</keyword>
<gene>
    <name evidence="1" type="ORF">FHS37_003875</name>
</gene>
<name>A0A7W7M0H4_9ACTN</name>
<dbReference type="Proteomes" id="UP000579523">
    <property type="component" value="Unassembled WGS sequence"/>
</dbReference>
<proteinExistence type="predicted"/>
<sequence length="29" mass="3287">MEVSMALRTPRRLSHVTVHTTFQGDGKQC</sequence>
<reference evidence="1 2" key="1">
    <citation type="submission" date="2020-08" db="EMBL/GenBank/DDBJ databases">
        <title>Genomic Encyclopedia of Type Strains, Phase III (KMG-III): the genomes of soil and plant-associated and newly described type strains.</title>
        <authorList>
            <person name="Whitman W."/>
        </authorList>
    </citation>
    <scope>NUCLEOTIDE SEQUENCE [LARGE SCALE GENOMIC DNA]</scope>
    <source>
        <strain evidence="1 2">CECT 3273</strain>
    </source>
</reference>